<comment type="caution">
    <text evidence="5">The sequence shown here is derived from an EMBL/GenBank/DDBJ whole genome shotgun (WGS) entry which is preliminary data.</text>
</comment>
<feature type="domain" description="Beta/gamma crystallin 'Greek key'" evidence="4">
    <location>
        <begin position="88"/>
        <end position="128"/>
    </location>
</feature>
<dbReference type="SMART" id="SM00247">
    <property type="entry name" value="XTALbg"/>
    <property type="match status" value="1"/>
</dbReference>
<reference evidence="5 6" key="1">
    <citation type="submission" date="2018-05" db="EMBL/GenBank/DDBJ databases">
        <authorList>
            <person name="Lanie J.A."/>
            <person name="Ng W.-L."/>
            <person name="Kazmierczak K.M."/>
            <person name="Andrzejewski T.M."/>
            <person name="Davidsen T.M."/>
            <person name="Wayne K.J."/>
            <person name="Tettelin H."/>
            <person name="Glass J.I."/>
            <person name="Rusch D."/>
            <person name="Podicherti R."/>
            <person name="Tsui H.-C.T."/>
            <person name="Winkler M.E."/>
        </authorList>
    </citation>
    <scope>NUCLEOTIDE SEQUENCE [LARGE SCALE GENOMIC DNA]</scope>
    <source>
        <strain evidence="5 6">BUT-10</strain>
    </source>
</reference>
<comment type="similarity">
    <text evidence="1">Belongs to the beta/gamma-crystallin family.</text>
</comment>
<proteinExistence type="inferred from homology"/>
<dbReference type="SUPFAM" id="SSF49695">
    <property type="entry name" value="gamma-Crystallin-like"/>
    <property type="match status" value="1"/>
</dbReference>
<dbReference type="AlphaFoldDB" id="A0A328B5R6"/>
<dbReference type="InterPro" id="IPR001064">
    <property type="entry name" value="Beta/gamma_crystallin"/>
</dbReference>
<protein>
    <recommendedName>
        <fullName evidence="4">Beta/gamma crystallin 'Greek key' domain-containing protein</fullName>
    </recommendedName>
</protein>
<dbReference type="PROSITE" id="PS50915">
    <property type="entry name" value="CRYSTALLIN_BETA_GAMMA"/>
    <property type="match status" value="2"/>
</dbReference>
<dbReference type="InterPro" id="IPR011024">
    <property type="entry name" value="G_crystallin-like"/>
</dbReference>
<feature type="domain" description="Beta/gamma crystallin 'Greek key'" evidence="4">
    <location>
        <begin position="48"/>
        <end position="88"/>
    </location>
</feature>
<dbReference type="Pfam" id="PF00030">
    <property type="entry name" value="Crystall"/>
    <property type="match status" value="1"/>
</dbReference>
<keyword evidence="6" id="KW-1185">Reference proteome</keyword>
<evidence type="ECO:0000259" key="4">
    <source>
        <dbReference type="PROSITE" id="PS50915"/>
    </source>
</evidence>
<feature type="region of interest" description="Disordered" evidence="3">
    <location>
        <begin position="124"/>
        <end position="147"/>
    </location>
</feature>
<sequence>MFQARFITVALGCASNAEEAVMTKFPHIAALALVALAGAADAQPFRGGTATLYDQPNFQGNSVTITQSAPDLGKWRFNDRAQSARFEGRWLICEHDDFRGRCQEVRGDVPNLHAYGLMAQVSSLEPAGRPRPDPVGPSRPGVGSRGVEGARTVFFPRPTVDGYDVAAGDRGADVYCRRQGLGSAVWYDSSERAREAIGPEGQIVGRSSVLRDLLCRKY</sequence>
<dbReference type="EMBL" id="QFYS01000010">
    <property type="protein sequence ID" value="RAK62742.1"/>
    <property type="molecule type" value="Genomic_DNA"/>
</dbReference>
<name>A0A328B5R6_9CAUL</name>
<keyword evidence="2" id="KW-0677">Repeat</keyword>
<evidence type="ECO:0000256" key="3">
    <source>
        <dbReference type="SAM" id="MobiDB-lite"/>
    </source>
</evidence>
<evidence type="ECO:0000313" key="5">
    <source>
        <dbReference type="EMBL" id="RAK62742.1"/>
    </source>
</evidence>
<evidence type="ECO:0000256" key="1">
    <source>
        <dbReference type="ARBA" id="ARBA00009646"/>
    </source>
</evidence>
<dbReference type="Gene3D" id="2.60.20.10">
    <property type="entry name" value="Crystallins"/>
    <property type="match status" value="1"/>
</dbReference>
<dbReference type="Proteomes" id="UP000249524">
    <property type="component" value="Unassembled WGS sequence"/>
</dbReference>
<accession>A0A328B5R6</accession>
<evidence type="ECO:0000256" key="2">
    <source>
        <dbReference type="ARBA" id="ARBA00022737"/>
    </source>
</evidence>
<evidence type="ECO:0000313" key="6">
    <source>
        <dbReference type="Proteomes" id="UP000249524"/>
    </source>
</evidence>
<organism evidence="5 6">
    <name type="scientific">Phenylobacterium kunshanense</name>
    <dbReference type="NCBI Taxonomy" id="1445034"/>
    <lineage>
        <taxon>Bacteria</taxon>
        <taxon>Pseudomonadati</taxon>
        <taxon>Pseudomonadota</taxon>
        <taxon>Alphaproteobacteria</taxon>
        <taxon>Caulobacterales</taxon>
        <taxon>Caulobacteraceae</taxon>
        <taxon>Phenylobacterium</taxon>
    </lineage>
</organism>
<gene>
    <name evidence="5" type="ORF">DJ019_17940</name>
</gene>